<accession>A0A9X0CMX9</accession>
<protein>
    <submittedName>
        <fullName evidence="2">Uncharacterized protein</fullName>
    </submittedName>
</protein>
<dbReference type="OrthoDB" id="10416358at2759"/>
<evidence type="ECO:0000256" key="1">
    <source>
        <dbReference type="SAM" id="MobiDB-lite"/>
    </source>
</evidence>
<dbReference type="AlphaFoldDB" id="A0A9X0CMX9"/>
<feature type="compositionally biased region" description="Basic and acidic residues" evidence="1">
    <location>
        <begin position="173"/>
        <end position="197"/>
    </location>
</feature>
<reference evidence="2" key="1">
    <citation type="submission" date="2023-01" db="EMBL/GenBank/DDBJ databases">
        <title>Genome assembly of the deep-sea coral Lophelia pertusa.</title>
        <authorList>
            <person name="Herrera S."/>
            <person name="Cordes E."/>
        </authorList>
    </citation>
    <scope>NUCLEOTIDE SEQUENCE</scope>
    <source>
        <strain evidence="2">USNM1676648</strain>
        <tissue evidence="2">Polyp</tissue>
    </source>
</reference>
<dbReference type="Proteomes" id="UP001163046">
    <property type="component" value="Unassembled WGS sequence"/>
</dbReference>
<proteinExistence type="predicted"/>
<name>A0A9X0CMX9_9CNID</name>
<dbReference type="EMBL" id="MU827306">
    <property type="protein sequence ID" value="KAJ7363308.1"/>
    <property type="molecule type" value="Genomic_DNA"/>
</dbReference>
<keyword evidence="3" id="KW-1185">Reference proteome</keyword>
<sequence length="237" mass="27370">MQGQEPKVGADVLKLPAIMPQRSKCDLRKNGYDDVEKPNGFEATSKAETLPNICRAGKNSVQSDGVQSEQESVLRLPSIRKSVSSTSLDQGRRFSENCQTNKHHLPSLDNGQGMDSRFSYKKEDFNGNNAESFPSIMKNYEYHRDLRYTQCSQKLSRARYSYFPRFPSPKPLNKREKLKQEVEEKTSKKREEVIHPGSLRTKEEYSKIFLSLRKVEKQFVKKHKLSCRPLDSPFFLD</sequence>
<evidence type="ECO:0000313" key="3">
    <source>
        <dbReference type="Proteomes" id="UP001163046"/>
    </source>
</evidence>
<gene>
    <name evidence="2" type="ORF">OS493_011594</name>
</gene>
<organism evidence="2 3">
    <name type="scientific">Desmophyllum pertusum</name>
    <dbReference type="NCBI Taxonomy" id="174260"/>
    <lineage>
        <taxon>Eukaryota</taxon>
        <taxon>Metazoa</taxon>
        <taxon>Cnidaria</taxon>
        <taxon>Anthozoa</taxon>
        <taxon>Hexacorallia</taxon>
        <taxon>Scleractinia</taxon>
        <taxon>Caryophylliina</taxon>
        <taxon>Caryophylliidae</taxon>
        <taxon>Desmophyllum</taxon>
    </lineage>
</organism>
<feature type="region of interest" description="Disordered" evidence="1">
    <location>
        <begin position="169"/>
        <end position="197"/>
    </location>
</feature>
<evidence type="ECO:0000313" key="2">
    <source>
        <dbReference type="EMBL" id="KAJ7363308.1"/>
    </source>
</evidence>
<comment type="caution">
    <text evidence="2">The sequence shown here is derived from an EMBL/GenBank/DDBJ whole genome shotgun (WGS) entry which is preliminary data.</text>
</comment>